<accession>A0ABT4CI72</accession>
<evidence type="ECO:0008006" key="5">
    <source>
        <dbReference type="Google" id="ProtNLM"/>
    </source>
</evidence>
<feature type="compositionally biased region" description="Low complexity" evidence="1">
    <location>
        <begin position="60"/>
        <end position="83"/>
    </location>
</feature>
<evidence type="ECO:0000313" key="4">
    <source>
        <dbReference type="Proteomes" id="UP001074726"/>
    </source>
</evidence>
<feature type="region of interest" description="Disordered" evidence="1">
    <location>
        <begin position="41"/>
        <end position="89"/>
    </location>
</feature>
<feature type="transmembrane region" description="Helical" evidence="2">
    <location>
        <begin position="12"/>
        <end position="34"/>
    </location>
</feature>
<organism evidence="3 4">
    <name type="scientific">Nocardioides pini</name>
    <dbReference type="NCBI Taxonomy" id="2975053"/>
    <lineage>
        <taxon>Bacteria</taxon>
        <taxon>Bacillati</taxon>
        <taxon>Actinomycetota</taxon>
        <taxon>Actinomycetes</taxon>
        <taxon>Propionibacteriales</taxon>
        <taxon>Nocardioidaceae</taxon>
        <taxon>Nocardioides</taxon>
    </lineage>
</organism>
<proteinExistence type="predicted"/>
<dbReference type="RefSeq" id="WP_268113497.1">
    <property type="nucleotide sequence ID" value="NZ_JAPPUX010000005.1"/>
</dbReference>
<keyword evidence="2" id="KW-0472">Membrane</keyword>
<dbReference type="Proteomes" id="UP001074726">
    <property type="component" value="Unassembled WGS sequence"/>
</dbReference>
<keyword evidence="4" id="KW-1185">Reference proteome</keyword>
<protein>
    <recommendedName>
        <fullName evidence="5">Immunoglobulin-like domain of spore germination</fullName>
    </recommendedName>
</protein>
<gene>
    <name evidence="3" type="ORF">NYO98_19575</name>
</gene>
<dbReference type="EMBL" id="JAPPUX010000005">
    <property type="protein sequence ID" value="MCY4728491.1"/>
    <property type="molecule type" value="Genomic_DNA"/>
</dbReference>
<evidence type="ECO:0000313" key="3">
    <source>
        <dbReference type="EMBL" id="MCY4728491.1"/>
    </source>
</evidence>
<evidence type="ECO:0000256" key="2">
    <source>
        <dbReference type="SAM" id="Phobius"/>
    </source>
</evidence>
<reference evidence="3" key="1">
    <citation type="submission" date="2022-08" db="EMBL/GenBank/DDBJ databases">
        <title>Genome sequencing of Nocardioides sp. STR2.</title>
        <authorList>
            <person name="So Y."/>
        </authorList>
    </citation>
    <scope>NUCLEOTIDE SEQUENCE</scope>
    <source>
        <strain evidence="3">STR2</strain>
    </source>
</reference>
<keyword evidence="2" id="KW-0812">Transmembrane</keyword>
<feature type="compositionally biased region" description="Low complexity" evidence="1">
    <location>
        <begin position="41"/>
        <end position="53"/>
    </location>
</feature>
<keyword evidence="2" id="KW-1133">Transmembrane helix</keyword>
<name>A0ABT4CI72_9ACTN</name>
<sequence length="176" mass="17911">MDTENRPVLTGLIALVGVAVVIGLLGGLAIMVGVKATGIGDDSAASDEPSSSATFRLPKPSETSTETTPEETAGTTPGTEPSSEAPAAGISLSAAQQSVSPMQQIDLTGTYQGGEGAILQVQRMENGAWSDFPVTMSVSGGTFATYVQTSRTGPNQFRVVDTDSDVVSNEVTVTVG</sequence>
<evidence type="ECO:0000256" key="1">
    <source>
        <dbReference type="SAM" id="MobiDB-lite"/>
    </source>
</evidence>
<comment type="caution">
    <text evidence="3">The sequence shown here is derived from an EMBL/GenBank/DDBJ whole genome shotgun (WGS) entry which is preliminary data.</text>
</comment>